<evidence type="ECO:0000313" key="2">
    <source>
        <dbReference type="Proteomes" id="UP001172457"/>
    </source>
</evidence>
<dbReference type="EMBL" id="JARYMX010000127">
    <property type="protein sequence ID" value="KAJ9535784.1"/>
    <property type="molecule type" value="Genomic_DNA"/>
</dbReference>
<evidence type="ECO:0000313" key="1">
    <source>
        <dbReference type="EMBL" id="KAJ9535784.1"/>
    </source>
</evidence>
<accession>A0AA38S2W8</accession>
<proteinExistence type="predicted"/>
<keyword evidence="2" id="KW-1185">Reference proteome</keyword>
<sequence>MLFFGNGTLKYPNLMKILQCFHIVFPRFENKFGEKSTITVLELLPEKIARVATMVGCKSGNLPFTYLGLPIGAKRKDSVNRGHLTLANRTGQFRPSCVKHCAYFKVVVDSEQKRQHREGRVVALHGPFGSIGRETRNSTQKGLGDRSRAFKVLWKIAIMPGGFLLQREIHGNVISRSWKDIWVGNCTLADRFPRITALDIAYRGRKMVSGFAVAGEERFDMVVSRRGSL</sequence>
<comment type="caution">
    <text evidence="1">The sequence shown here is derived from an EMBL/GenBank/DDBJ whole genome shotgun (WGS) entry which is preliminary data.</text>
</comment>
<gene>
    <name evidence="1" type="ORF">OSB04_un001062</name>
</gene>
<dbReference type="AlphaFoldDB" id="A0AA38S2W8"/>
<protein>
    <submittedName>
        <fullName evidence="1">Uncharacterized protein</fullName>
    </submittedName>
</protein>
<dbReference type="Proteomes" id="UP001172457">
    <property type="component" value="Unassembled WGS sequence"/>
</dbReference>
<reference evidence="1" key="1">
    <citation type="submission" date="2023-03" db="EMBL/GenBank/DDBJ databases">
        <title>Chromosome-scale reference genome and RAD-based genetic map of yellow starthistle (Centaurea solstitialis) reveal putative structural variation and QTLs associated with invader traits.</title>
        <authorList>
            <person name="Reatini B."/>
            <person name="Cang F.A."/>
            <person name="Jiang Q."/>
            <person name="Mckibben M.T.W."/>
            <person name="Barker M.S."/>
            <person name="Rieseberg L.H."/>
            <person name="Dlugosch K.M."/>
        </authorList>
    </citation>
    <scope>NUCLEOTIDE SEQUENCE</scope>
    <source>
        <strain evidence="1">CAN-66</strain>
        <tissue evidence="1">Leaf</tissue>
    </source>
</reference>
<organism evidence="1 2">
    <name type="scientific">Centaurea solstitialis</name>
    <name type="common">yellow star-thistle</name>
    <dbReference type="NCBI Taxonomy" id="347529"/>
    <lineage>
        <taxon>Eukaryota</taxon>
        <taxon>Viridiplantae</taxon>
        <taxon>Streptophyta</taxon>
        <taxon>Embryophyta</taxon>
        <taxon>Tracheophyta</taxon>
        <taxon>Spermatophyta</taxon>
        <taxon>Magnoliopsida</taxon>
        <taxon>eudicotyledons</taxon>
        <taxon>Gunneridae</taxon>
        <taxon>Pentapetalae</taxon>
        <taxon>asterids</taxon>
        <taxon>campanulids</taxon>
        <taxon>Asterales</taxon>
        <taxon>Asteraceae</taxon>
        <taxon>Carduoideae</taxon>
        <taxon>Cardueae</taxon>
        <taxon>Centaureinae</taxon>
        <taxon>Centaurea</taxon>
    </lineage>
</organism>
<name>A0AA38S2W8_9ASTR</name>